<protein>
    <submittedName>
        <fullName evidence="1">Uncharacterized protein</fullName>
    </submittedName>
</protein>
<keyword evidence="2" id="KW-1185">Reference proteome</keyword>
<reference evidence="1 2" key="1">
    <citation type="submission" date="2018-10" db="EMBL/GenBank/DDBJ databases">
        <title>Genome sequencing of Pedobacter jejuensis TNB23.</title>
        <authorList>
            <person name="Cho Y.-J."/>
            <person name="Cho A."/>
            <person name="Kim O.-S."/>
        </authorList>
    </citation>
    <scope>NUCLEOTIDE SEQUENCE [LARGE SCALE GENOMIC DNA]</scope>
    <source>
        <strain evidence="1 2">TNB23</strain>
    </source>
</reference>
<sequence>MTEQEIIKAISKVEGIGGMTVNERLYVCGLMDEFDKALIVDKNKAKKILELLGVDKPSIEKIVAK</sequence>
<evidence type="ECO:0000313" key="1">
    <source>
        <dbReference type="EMBL" id="RNL51331.1"/>
    </source>
</evidence>
<dbReference type="OrthoDB" id="771468at2"/>
<name>A0A3N0BQQ4_9SPHI</name>
<dbReference type="RefSeq" id="WP_123206936.1">
    <property type="nucleotide sequence ID" value="NZ_RBEE01000042.1"/>
</dbReference>
<dbReference type="AlphaFoldDB" id="A0A3N0BQQ4"/>
<dbReference type="Proteomes" id="UP000274046">
    <property type="component" value="Unassembled WGS sequence"/>
</dbReference>
<organism evidence="1 2">
    <name type="scientific">Pedobacter jejuensis</name>
    <dbReference type="NCBI Taxonomy" id="1268550"/>
    <lineage>
        <taxon>Bacteria</taxon>
        <taxon>Pseudomonadati</taxon>
        <taxon>Bacteroidota</taxon>
        <taxon>Sphingobacteriia</taxon>
        <taxon>Sphingobacteriales</taxon>
        <taxon>Sphingobacteriaceae</taxon>
        <taxon>Pedobacter</taxon>
    </lineage>
</organism>
<accession>A0A3N0BQQ4</accession>
<proteinExistence type="predicted"/>
<dbReference type="EMBL" id="RBEE01000042">
    <property type="protein sequence ID" value="RNL51331.1"/>
    <property type="molecule type" value="Genomic_DNA"/>
</dbReference>
<gene>
    <name evidence="1" type="ORF">D7004_16605</name>
</gene>
<comment type="caution">
    <text evidence="1">The sequence shown here is derived from an EMBL/GenBank/DDBJ whole genome shotgun (WGS) entry which is preliminary data.</text>
</comment>
<evidence type="ECO:0000313" key="2">
    <source>
        <dbReference type="Proteomes" id="UP000274046"/>
    </source>
</evidence>